<protein>
    <recommendedName>
        <fullName evidence="1">LysM domain-containing protein</fullName>
    </recommendedName>
</protein>
<dbReference type="Proteomes" id="UP000242656">
    <property type="component" value="Unassembled WGS sequence"/>
</dbReference>
<accession>A0A2B0LN17</accession>
<dbReference type="SMART" id="SM00257">
    <property type="entry name" value="LysM"/>
    <property type="match status" value="1"/>
</dbReference>
<gene>
    <name evidence="2" type="ORF">COI93_22870</name>
</gene>
<organism evidence="2 3">
    <name type="scientific">Bacillus cereus</name>
    <dbReference type="NCBI Taxonomy" id="1396"/>
    <lineage>
        <taxon>Bacteria</taxon>
        <taxon>Bacillati</taxon>
        <taxon>Bacillota</taxon>
        <taxon>Bacilli</taxon>
        <taxon>Bacillales</taxon>
        <taxon>Bacillaceae</taxon>
        <taxon>Bacillus</taxon>
        <taxon>Bacillus cereus group</taxon>
    </lineage>
</organism>
<reference evidence="2 3" key="1">
    <citation type="submission" date="2017-09" db="EMBL/GenBank/DDBJ databases">
        <title>Large-scale bioinformatics analysis of Bacillus genomes uncovers conserved roles of natural products in bacterial physiology.</title>
        <authorList>
            <consortium name="Agbiome Team Llc"/>
            <person name="Bleich R.M."/>
            <person name="Grubbs K.J."/>
            <person name="Santa Maria K.C."/>
            <person name="Allen S.E."/>
            <person name="Farag S."/>
            <person name="Shank E.A."/>
            <person name="Bowers A."/>
        </authorList>
    </citation>
    <scope>NUCLEOTIDE SEQUENCE [LARGE SCALE GENOMIC DNA]</scope>
    <source>
        <strain evidence="2 3">AFS083043</strain>
    </source>
</reference>
<dbReference type="SUPFAM" id="SSF54106">
    <property type="entry name" value="LysM domain"/>
    <property type="match status" value="1"/>
</dbReference>
<dbReference type="InterPro" id="IPR036779">
    <property type="entry name" value="LysM_dom_sf"/>
</dbReference>
<feature type="domain" description="LysM" evidence="1">
    <location>
        <begin position="2"/>
        <end position="47"/>
    </location>
</feature>
<dbReference type="Pfam" id="PF01476">
    <property type="entry name" value="LysM"/>
    <property type="match status" value="1"/>
</dbReference>
<dbReference type="EMBL" id="NUWN01000116">
    <property type="protein sequence ID" value="PFK30109.1"/>
    <property type="molecule type" value="Genomic_DNA"/>
</dbReference>
<dbReference type="PANTHER" id="PTHR33734">
    <property type="entry name" value="LYSM DOMAIN-CONTAINING GPI-ANCHORED PROTEIN 2"/>
    <property type="match status" value="1"/>
</dbReference>
<dbReference type="NCBIfam" id="TIGR02899">
    <property type="entry name" value="spore_safA"/>
    <property type="match status" value="1"/>
</dbReference>
<dbReference type="RefSeq" id="WP_141540426.1">
    <property type="nucleotide sequence ID" value="NZ_NUWN01000116.1"/>
</dbReference>
<dbReference type="InterPro" id="IPR018392">
    <property type="entry name" value="LysM"/>
</dbReference>
<comment type="caution">
    <text evidence="2">The sequence shown here is derived from an EMBL/GenBank/DDBJ whole genome shotgun (WGS) entry which is preliminary data.</text>
</comment>
<sequence>MKIHIVQKGDTLWKIAKKYGVDFETLKKANTQLSNPDLIMPGMKIKVPSSSVHVKKNTGVGSVPPKEYVKEVQQKEFAATPTPLGIEDEEEALYQTAPITQQPAMQQTQKEVQIKPQKEMPIQKEVPIQKEKPIQKEVPIQKPPVFEKPAVIEKPPVVEKVEKPVGKESTKFSVNILPQPPQPPIKPKKDYKISDVIKKGSELIAPQINKMKPNNIISPQTKKENVGNIVSPQMKKENVGNIVSPQTKKENVGNIVSPQTKKENVGNIVSPQTKKENVGDIVSPNVKKDSLTIPQVVSPNITMPMMDHNQMLDIMSMMNNNQPPNMMP</sequence>
<evidence type="ECO:0000313" key="2">
    <source>
        <dbReference type="EMBL" id="PFK30109.1"/>
    </source>
</evidence>
<evidence type="ECO:0000313" key="3">
    <source>
        <dbReference type="Proteomes" id="UP000242656"/>
    </source>
</evidence>
<dbReference type="GO" id="GO:0008932">
    <property type="term" value="F:lytic endotransglycosylase activity"/>
    <property type="evidence" value="ECO:0007669"/>
    <property type="project" value="TreeGrafter"/>
</dbReference>
<feature type="non-terminal residue" evidence="2">
    <location>
        <position position="328"/>
    </location>
</feature>
<dbReference type="PROSITE" id="PS51782">
    <property type="entry name" value="LYSM"/>
    <property type="match status" value="1"/>
</dbReference>
<proteinExistence type="predicted"/>
<evidence type="ECO:0000259" key="1">
    <source>
        <dbReference type="PROSITE" id="PS51782"/>
    </source>
</evidence>
<dbReference type="InterPro" id="IPR014248">
    <property type="entry name" value="Spore_coat_assembly_SafA"/>
</dbReference>
<dbReference type="Gene3D" id="3.10.350.10">
    <property type="entry name" value="LysM domain"/>
    <property type="match status" value="1"/>
</dbReference>
<dbReference type="CDD" id="cd00118">
    <property type="entry name" value="LysM"/>
    <property type="match status" value="1"/>
</dbReference>
<dbReference type="AlphaFoldDB" id="A0A2B0LN17"/>
<name>A0A2B0LN17_BACCE</name>
<dbReference type="PANTHER" id="PTHR33734:SF34">
    <property type="entry name" value="SPOIVD-ASSOCIATED FACTOR A"/>
    <property type="match status" value="1"/>
</dbReference>